<dbReference type="Gene3D" id="1.10.357.10">
    <property type="entry name" value="Tetracycline Repressor, domain 2"/>
    <property type="match status" value="1"/>
</dbReference>
<reference evidence="1" key="1">
    <citation type="submission" date="2022-07" db="EMBL/GenBank/DDBJ databases">
        <title>Sphingomonas sp. nov., a novel bacterium isolated from the north slope of the Mount Everest.</title>
        <authorList>
            <person name="Cui X."/>
            <person name="Liu Y."/>
        </authorList>
    </citation>
    <scope>NUCLEOTIDE SEQUENCE</scope>
    <source>
        <strain evidence="1">S5-59</strain>
    </source>
</reference>
<gene>
    <name evidence="1" type="ORF">NMP03_07675</name>
</gene>
<organism evidence="1 2">
    <name type="scientific">Sphingomonas qomolangmaensis</name>
    <dbReference type="NCBI Taxonomy" id="2918765"/>
    <lineage>
        <taxon>Bacteria</taxon>
        <taxon>Pseudomonadati</taxon>
        <taxon>Pseudomonadota</taxon>
        <taxon>Alphaproteobacteria</taxon>
        <taxon>Sphingomonadales</taxon>
        <taxon>Sphingomonadaceae</taxon>
        <taxon>Sphingomonas</taxon>
    </lineage>
</organism>
<sequence length="159" mass="16797">MSHYFGRRDDVVRAVMEDDLRQGAEPLATLARPTGPFSTSIADAVSHVATGLRHGVGTMFSVGLTEGLRHAELGPVFLGSALEPTLAAIEARLTAHINAGDMRAVDPRGPAIALVSPLLIAFLHQHELGGSDVRPLDLDALCQEHTAAFVRAWGVSSAD</sequence>
<name>A0ABY5LDE9_9SPHN</name>
<accession>A0ABY5LDE9</accession>
<protein>
    <recommendedName>
        <fullName evidence="3">TetR family transcriptional regulator</fullName>
    </recommendedName>
</protein>
<dbReference type="InterPro" id="IPR036271">
    <property type="entry name" value="Tet_transcr_reg_TetR-rel_C_sf"/>
</dbReference>
<dbReference type="RefSeq" id="WP_256507888.1">
    <property type="nucleotide sequence ID" value="NZ_CP101740.1"/>
</dbReference>
<evidence type="ECO:0000313" key="2">
    <source>
        <dbReference type="Proteomes" id="UP001058533"/>
    </source>
</evidence>
<dbReference type="SUPFAM" id="SSF48498">
    <property type="entry name" value="Tetracyclin repressor-like, C-terminal domain"/>
    <property type="match status" value="1"/>
</dbReference>
<keyword evidence="2" id="KW-1185">Reference proteome</keyword>
<evidence type="ECO:0000313" key="1">
    <source>
        <dbReference type="EMBL" id="UUL84053.1"/>
    </source>
</evidence>
<dbReference type="Proteomes" id="UP001058533">
    <property type="component" value="Chromosome"/>
</dbReference>
<dbReference type="EMBL" id="CP101740">
    <property type="protein sequence ID" value="UUL84053.1"/>
    <property type="molecule type" value="Genomic_DNA"/>
</dbReference>
<evidence type="ECO:0008006" key="3">
    <source>
        <dbReference type="Google" id="ProtNLM"/>
    </source>
</evidence>
<proteinExistence type="predicted"/>